<dbReference type="EMBL" id="QASO01000129">
    <property type="protein sequence ID" value="PTU76851.1"/>
    <property type="molecule type" value="Genomic_DNA"/>
</dbReference>
<evidence type="ECO:0008006" key="3">
    <source>
        <dbReference type="Google" id="ProtNLM"/>
    </source>
</evidence>
<dbReference type="RefSeq" id="WP_108234941.1">
    <property type="nucleotide sequence ID" value="NZ_QASO01000129.1"/>
</dbReference>
<evidence type="ECO:0000313" key="2">
    <source>
        <dbReference type="Proteomes" id="UP000244052"/>
    </source>
</evidence>
<proteinExistence type="predicted"/>
<reference evidence="1 2" key="1">
    <citation type="submission" date="2018-04" db="EMBL/GenBank/DDBJ databases">
        <title>Pseudomonas sp. nov., isolated from mangrove soil.</title>
        <authorList>
            <person name="Chen C."/>
        </authorList>
    </citation>
    <scope>NUCLEOTIDE SEQUENCE [LARGE SCALE GENOMIC DNA]</scope>
    <source>
        <strain evidence="1 2">JCM 14246</strain>
    </source>
</reference>
<organism evidence="1 2">
    <name type="scientific">Ectopseudomonas oleovorans</name>
    <name type="common">Pseudomonas oleovorans</name>
    <dbReference type="NCBI Taxonomy" id="301"/>
    <lineage>
        <taxon>Bacteria</taxon>
        <taxon>Pseudomonadati</taxon>
        <taxon>Pseudomonadota</taxon>
        <taxon>Gammaproteobacteria</taxon>
        <taxon>Pseudomonadales</taxon>
        <taxon>Pseudomonadaceae</taxon>
        <taxon>Ectopseudomonas</taxon>
    </lineage>
</organism>
<evidence type="ECO:0000313" key="1">
    <source>
        <dbReference type="EMBL" id="PTU76851.1"/>
    </source>
</evidence>
<comment type="caution">
    <text evidence="1">The sequence shown here is derived from an EMBL/GenBank/DDBJ whole genome shotgun (WGS) entry which is preliminary data.</text>
</comment>
<sequence>MADLVWQPPETAPKAHTILADIGLPWPVVVVWSEYAEKWAVADLEWSQCEGKADPGFVTEYEVTLRGWMKLPEIRCE</sequence>
<gene>
    <name evidence="1" type="ORF">DBO86_22910</name>
</gene>
<dbReference type="Proteomes" id="UP000244052">
    <property type="component" value="Unassembled WGS sequence"/>
</dbReference>
<name>A0A2T5PGP8_ECTOL</name>
<dbReference type="AlphaFoldDB" id="A0A2T5PGP8"/>
<protein>
    <recommendedName>
        <fullName evidence="3">DUF551 domain-containing protein</fullName>
    </recommendedName>
</protein>
<accession>A0A2T5PGP8</accession>
<keyword evidence="2" id="KW-1185">Reference proteome</keyword>